<feature type="transmembrane region" description="Helical" evidence="9">
    <location>
        <begin position="245"/>
        <end position="266"/>
    </location>
</feature>
<evidence type="ECO:0000256" key="2">
    <source>
        <dbReference type="ARBA" id="ARBA00009047"/>
    </source>
</evidence>
<dbReference type="PROSITE" id="PS50928">
    <property type="entry name" value="ABC_TM1"/>
    <property type="match status" value="1"/>
</dbReference>
<evidence type="ECO:0000256" key="7">
    <source>
        <dbReference type="ARBA" id="ARBA00022989"/>
    </source>
</evidence>
<dbReference type="Gene3D" id="1.10.3720.10">
    <property type="entry name" value="MetI-like"/>
    <property type="match status" value="1"/>
</dbReference>
<dbReference type="OrthoDB" id="9794684at2"/>
<comment type="similarity">
    <text evidence="2">Belongs to the binding-protein-dependent transport system permease family. MalFG subfamily.</text>
</comment>
<evidence type="ECO:0000256" key="5">
    <source>
        <dbReference type="ARBA" id="ARBA00022597"/>
    </source>
</evidence>
<evidence type="ECO:0000256" key="9">
    <source>
        <dbReference type="RuleBase" id="RU363032"/>
    </source>
</evidence>
<keyword evidence="12" id="KW-1185">Reference proteome</keyword>
<dbReference type="InterPro" id="IPR000515">
    <property type="entry name" value="MetI-like"/>
</dbReference>
<dbReference type="GO" id="GO:0005886">
    <property type="term" value="C:plasma membrane"/>
    <property type="evidence" value="ECO:0007669"/>
    <property type="project" value="UniProtKB-SubCell"/>
</dbReference>
<dbReference type="RefSeq" id="WP_071657167.1">
    <property type="nucleotide sequence ID" value="NZ_MLCF01000071.1"/>
</dbReference>
<keyword evidence="6 9" id="KW-0812">Transmembrane</keyword>
<evidence type="ECO:0000256" key="1">
    <source>
        <dbReference type="ARBA" id="ARBA00004651"/>
    </source>
</evidence>
<dbReference type="InterPro" id="IPR050901">
    <property type="entry name" value="BP-dep_ABC_trans_perm"/>
</dbReference>
<evidence type="ECO:0000259" key="10">
    <source>
        <dbReference type="PROSITE" id="PS50928"/>
    </source>
</evidence>
<protein>
    <submittedName>
        <fullName evidence="11">ABC transporter permease</fullName>
    </submittedName>
</protein>
<dbReference type="Pfam" id="PF00528">
    <property type="entry name" value="BPD_transp_1"/>
    <property type="match status" value="1"/>
</dbReference>
<feature type="transmembrane region" description="Helical" evidence="9">
    <location>
        <begin position="201"/>
        <end position="225"/>
    </location>
</feature>
<feature type="transmembrane region" description="Helical" evidence="9">
    <location>
        <begin position="144"/>
        <end position="163"/>
    </location>
</feature>
<evidence type="ECO:0000313" key="12">
    <source>
        <dbReference type="Proteomes" id="UP000243342"/>
    </source>
</evidence>
<dbReference type="GO" id="GO:0015423">
    <property type="term" value="F:ABC-type maltose transporter activity"/>
    <property type="evidence" value="ECO:0007669"/>
    <property type="project" value="TreeGrafter"/>
</dbReference>
<dbReference type="STRING" id="1428644.BIV57_13975"/>
<feature type="transmembrane region" description="Helical" evidence="9">
    <location>
        <begin position="75"/>
        <end position="100"/>
    </location>
</feature>
<dbReference type="PANTHER" id="PTHR32243:SF50">
    <property type="entry name" value="MALTOSE_MALTODEXTRIN TRANSPORT SYSTEM PERMEASE PROTEIN MALG"/>
    <property type="match status" value="1"/>
</dbReference>
<keyword evidence="8 9" id="KW-0472">Membrane</keyword>
<name>A0A1J7C5P2_9ACTN</name>
<dbReference type="GO" id="GO:0042956">
    <property type="term" value="P:maltodextrin transmembrane transport"/>
    <property type="evidence" value="ECO:0007669"/>
    <property type="project" value="TreeGrafter"/>
</dbReference>
<proteinExistence type="inferred from homology"/>
<dbReference type="CDD" id="cd06261">
    <property type="entry name" value="TM_PBP2"/>
    <property type="match status" value="1"/>
</dbReference>
<comment type="subcellular location">
    <subcellularLocation>
        <location evidence="1 9">Cell membrane</location>
        <topology evidence="1 9">Multi-pass membrane protein</topology>
    </subcellularLocation>
</comment>
<evidence type="ECO:0000256" key="4">
    <source>
        <dbReference type="ARBA" id="ARBA00022475"/>
    </source>
</evidence>
<evidence type="ECO:0000313" key="11">
    <source>
        <dbReference type="EMBL" id="OIV36864.1"/>
    </source>
</evidence>
<keyword evidence="7 9" id="KW-1133">Transmembrane helix</keyword>
<keyword evidence="4" id="KW-1003">Cell membrane</keyword>
<evidence type="ECO:0000256" key="3">
    <source>
        <dbReference type="ARBA" id="ARBA00022448"/>
    </source>
</evidence>
<comment type="caution">
    <text evidence="11">The sequence shown here is derived from an EMBL/GenBank/DDBJ whole genome shotgun (WGS) entry which is preliminary data.</text>
</comment>
<feature type="transmembrane region" description="Helical" evidence="9">
    <location>
        <begin position="21"/>
        <end position="42"/>
    </location>
</feature>
<dbReference type="AlphaFoldDB" id="A0A1J7C5P2"/>
<sequence length="281" mass="30394">MTARKRSRNSRGPGASAALHLTLAVASLCAVFPVLWLLYLSFGPSGAWASPGQVLSHGTLGNYADVLFRSDFPKWFLNTVIIAGGTTAVGVFLAATTGYAVSRMRFPGRRPLMWSFLITQMFPMIVLIVPLYRLMTDLGLLDSFPGMILVYSTISVPFCAWMLKGYFDTIPVSLDEAGQMDGLTPFGTFYRIVLPLARPGLAVTAFFNFMTAWAEVAYASQFLSADHFTLAVGIGTFAEAQRPDWALMTAAAVIITIPAAVVYLLVQRHMVSGLVAGGTKS</sequence>
<keyword evidence="3 9" id="KW-0813">Transport</keyword>
<dbReference type="Proteomes" id="UP000243342">
    <property type="component" value="Unassembled WGS sequence"/>
</dbReference>
<feature type="domain" description="ABC transmembrane type-1" evidence="10">
    <location>
        <begin position="76"/>
        <end position="266"/>
    </location>
</feature>
<dbReference type="EMBL" id="MLCF01000071">
    <property type="protein sequence ID" value="OIV36864.1"/>
    <property type="molecule type" value="Genomic_DNA"/>
</dbReference>
<evidence type="ECO:0000256" key="6">
    <source>
        <dbReference type="ARBA" id="ARBA00022692"/>
    </source>
</evidence>
<organism evidence="11 12">
    <name type="scientific">Mangrovactinospora gilvigrisea</name>
    <dbReference type="NCBI Taxonomy" id="1428644"/>
    <lineage>
        <taxon>Bacteria</taxon>
        <taxon>Bacillati</taxon>
        <taxon>Actinomycetota</taxon>
        <taxon>Actinomycetes</taxon>
        <taxon>Kitasatosporales</taxon>
        <taxon>Streptomycetaceae</taxon>
        <taxon>Mangrovactinospora</taxon>
    </lineage>
</organism>
<feature type="transmembrane region" description="Helical" evidence="9">
    <location>
        <begin position="112"/>
        <end position="132"/>
    </location>
</feature>
<evidence type="ECO:0000256" key="8">
    <source>
        <dbReference type="ARBA" id="ARBA00023136"/>
    </source>
</evidence>
<dbReference type="PANTHER" id="PTHR32243">
    <property type="entry name" value="MALTOSE TRANSPORT SYSTEM PERMEASE-RELATED"/>
    <property type="match status" value="1"/>
</dbReference>
<accession>A0A1J7C5P2</accession>
<gene>
    <name evidence="11" type="ORF">BIV57_13975</name>
</gene>
<dbReference type="SUPFAM" id="SSF161098">
    <property type="entry name" value="MetI-like"/>
    <property type="match status" value="1"/>
</dbReference>
<keyword evidence="5" id="KW-0762">Sugar transport</keyword>
<dbReference type="InterPro" id="IPR035906">
    <property type="entry name" value="MetI-like_sf"/>
</dbReference>
<reference evidence="11 12" key="1">
    <citation type="submission" date="2016-10" db="EMBL/GenBank/DDBJ databases">
        <title>Genome sequence of Streptomyces gilvigriseus MUSC 26.</title>
        <authorList>
            <person name="Lee L.-H."/>
            <person name="Ser H.-L."/>
        </authorList>
    </citation>
    <scope>NUCLEOTIDE SEQUENCE [LARGE SCALE GENOMIC DNA]</scope>
    <source>
        <strain evidence="11 12">MUSC 26</strain>
    </source>
</reference>